<feature type="region of interest" description="Disordered" evidence="1">
    <location>
        <begin position="90"/>
        <end position="201"/>
    </location>
</feature>
<keyword evidence="4" id="KW-1185">Reference proteome</keyword>
<sequence>MKKVGVMELRRVLTMGMVIGAMTVTMGAASPASGGGVGDMIHCSCSFTGQIHKGEIIGVSKGERGITYLVRWGDGREGLVSANAGCVVTEPQATGDPGAVTPSPAGKPEAAGGTPGGAAPDPGGAGQPGDAPEEVEAAQPAAVSADPGTGQPAATAEDPGGVVEGADGAGQPAADPGAPAVVDDVSGVDVEVGGSGSREDA</sequence>
<protein>
    <recommendedName>
        <fullName evidence="2">DUF1918 domain-containing protein</fullName>
    </recommendedName>
</protein>
<feature type="domain" description="DUF1918" evidence="2">
    <location>
        <begin position="37"/>
        <end position="83"/>
    </location>
</feature>
<reference evidence="3 4" key="1">
    <citation type="submission" date="2017-02" db="EMBL/GenBank/DDBJ databases">
        <authorList>
            <person name="Peterson S.W."/>
        </authorList>
    </citation>
    <scope>NUCLEOTIDE SEQUENCE [LARGE SCALE GENOMIC DNA]</scope>
    <source>
        <strain evidence="3 4">DSM 45154</strain>
    </source>
</reference>
<dbReference type="Pfam" id="PF08940">
    <property type="entry name" value="DUF1918"/>
    <property type="match status" value="1"/>
</dbReference>
<name>A0A1T4R5B2_9ACTN</name>
<organism evidence="3 4">
    <name type="scientific">Marinactinospora thermotolerans DSM 45154</name>
    <dbReference type="NCBI Taxonomy" id="1122192"/>
    <lineage>
        <taxon>Bacteria</taxon>
        <taxon>Bacillati</taxon>
        <taxon>Actinomycetota</taxon>
        <taxon>Actinomycetes</taxon>
        <taxon>Streptosporangiales</taxon>
        <taxon>Nocardiopsidaceae</taxon>
        <taxon>Marinactinospora</taxon>
    </lineage>
</organism>
<feature type="compositionally biased region" description="Low complexity" evidence="1">
    <location>
        <begin position="104"/>
        <end position="122"/>
    </location>
</feature>
<dbReference type="Proteomes" id="UP000190637">
    <property type="component" value="Unassembled WGS sequence"/>
</dbReference>
<dbReference type="Gene3D" id="2.30.30.440">
    <property type="entry name" value="Domain of unknown function DUF1918"/>
    <property type="match status" value="1"/>
</dbReference>
<dbReference type="AlphaFoldDB" id="A0A1T4R5B2"/>
<evidence type="ECO:0000313" key="3">
    <source>
        <dbReference type="EMBL" id="SKA11065.1"/>
    </source>
</evidence>
<feature type="compositionally biased region" description="Low complexity" evidence="1">
    <location>
        <begin position="165"/>
        <end position="192"/>
    </location>
</feature>
<proteinExistence type="predicted"/>
<evidence type="ECO:0000259" key="2">
    <source>
        <dbReference type="Pfam" id="PF08940"/>
    </source>
</evidence>
<dbReference type="EMBL" id="FUWS01000006">
    <property type="protein sequence ID" value="SKA11065.1"/>
    <property type="molecule type" value="Genomic_DNA"/>
</dbReference>
<dbReference type="STRING" id="1122192.SAMN02745673_02535"/>
<feature type="compositionally biased region" description="Low complexity" evidence="1">
    <location>
        <begin position="137"/>
        <end position="147"/>
    </location>
</feature>
<evidence type="ECO:0000256" key="1">
    <source>
        <dbReference type="SAM" id="MobiDB-lite"/>
    </source>
</evidence>
<evidence type="ECO:0000313" key="4">
    <source>
        <dbReference type="Proteomes" id="UP000190637"/>
    </source>
</evidence>
<gene>
    <name evidence="3" type="ORF">SAMN02745673_02535</name>
</gene>
<dbReference type="InterPro" id="IPR015035">
    <property type="entry name" value="DUF1918"/>
</dbReference>
<accession>A0A1T4R5B2</accession>